<feature type="transmembrane region" description="Helical" evidence="1">
    <location>
        <begin position="102"/>
        <end position="121"/>
    </location>
</feature>
<evidence type="ECO:0008006" key="4">
    <source>
        <dbReference type="Google" id="ProtNLM"/>
    </source>
</evidence>
<evidence type="ECO:0000313" key="2">
    <source>
        <dbReference type="EMBL" id="PWC13070.1"/>
    </source>
</evidence>
<gene>
    <name evidence="2" type="ORF">B4923_07500</name>
</gene>
<feature type="transmembrane region" description="Helical" evidence="1">
    <location>
        <begin position="47"/>
        <end position="65"/>
    </location>
</feature>
<name>A0A2U1TUK0_9GAMM</name>
<dbReference type="OrthoDB" id="7667463at2"/>
<keyword evidence="3" id="KW-1185">Reference proteome</keyword>
<keyword evidence="1" id="KW-0472">Membrane</keyword>
<protein>
    <recommendedName>
        <fullName evidence="4">DUF423 domain-containing protein</fullName>
    </recommendedName>
</protein>
<dbReference type="AlphaFoldDB" id="A0A2U1TUK0"/>
<keyword evidence="1" id="KW-0812">Transmembrane</keyword>
<dbReference type="EMBL" id="QDKJ01000005">
    <property type="protein sequence ID" value="PWC13070.1"/>
    <property type="molecule type" value="Genomic_DNA"/>
</dbReference>
<reference evidence="2 3" key="1">
    <citation type="submission" date="2018-04" db="EMBL/GenBank/DDBJ databases">
        <title>Brenneria corticis sp.nov.</title>
        <authorList>
            <person name="Li Y."/>
        </authorList>
    </citation>
    <scope>NUCLEOTIDE SEQUENCE [LARGE SCALE GENOMIC DNA]</scope>
    <source>
        <strain evidence="2 3">LMG 27715</strain>
    </source>
</reference>
<feature type="transmembrane region" description="Helical" evidence="1">
    <location>
        <begin position="77"/>
        <end position="96"/>
    </location>
</feature>
<organism evidence="2 3">
    <name type="scientific">Brenneria roseae subsp. americana</name>
    <dbReference type="NCBI Taxonomy" id="1508507"/>
    <lineage>
        <taxon>Bacteria</taxon>
        <taxon>Pseudomonadati</taxon>
        <taxon>Pseudomonadota</taxon>
        <taxon>Gammaproteobacteria</taxon>
        <taxon>Enterobacterales</taxon>
        <taxon>Pectobacteriaceae</taxon>
        <taxon>Brenneria</taxon>
    </lineage>
</organism>
<dbReference type="Proteomes" id="UP000245138">
    <property type="component" value="Unassembled WGS sequence"/>
</dbReference>
<sequence>MNKPLLVACGLSFLTFFIHVFKGGPKIHDAIIAGNVSDYVSAVGSVVWHATSAILFINSIALCYAAQKHVWRKPVTLLVFAQYLAFTVLFLGYGFARFGSILVVPHWMAFAVILFLALWGLSSSREKT</sequence>
<proteinExistence type="predicted"/>
<comment type="caution">
    <text evidence="2">The sequence shown here is derived from an EMBL/GenBank/DDBJ whole genome shotgun (WGS) entry which is preliminary data.</text>
</comment>
<evidence type="ECO:0000256" key="1">
    <source>
        <dbReference type="SAM" id="Phobius"/>
    </source>
</evidence>
<evidence type="ECO:0000313" key="3">
    <source>
        <dbReference type="Proteomes" id="UP000245138"/>
    </source>
</evidence>
<dbReference type="RefSeq" id="WP_109053737.1">
    <property type="nucleotide sequence ID" value="NZ_QDKJ01000005.1"/>
</dbReference>
<keyword evidence="1" id="KW-1133">Transmembrane helix</keyword>
<accession>A0A2U1TUK0</accession>